<dbReference type="GO" id="GO:0016020">
    <property type="term" value="C:membrane"/>
    <property type="evidence" value="ECO:0007669"/>
    <property type="project" value="TreeGrafter"/>
</dbReference>
<dbReference type="PRINTS" id="PR00080">
    <property type="entry name" value="SDRFAMILY"/>
</dbReference>
<keyword evidence="2" id="KW-0560">Oxidoreductase</keyword>
<protein>
    <submittedName>
        <fullName evidence="5">SDR family NAD(P)-dependent oxidoreductase</fullName>
    </submittedName>
</protein>
<dbReference type="PRINTS" id="PR00081">
    <property type="entry name" value="GDHRDH"/>
</dbReference>
<dbReference type="PROSITE" id="PS00061">
    <property type="entry name" value="ADH_SHORT"/>
    <property type="match status" value="1"/>
</dbReference>
<evidence type="ECO:0000256" key="3">
    <source>
        <dbReference type="RuleBase" id="RU000363"/>
    </source>
</evidence>
<proteinExistence type="inferred from homology"/>
<dbReference type="Proteomes" id="UP000306635">
    <property type="component" value="Unassembled WGS sequence"/>
</dbReference>
<reference evidence="5 6" key="1">
    <citation type="submission" date="2019-04" db="EMBL/GenBank/DDBJ databases">
        <authorList>
            <person name="Li M."/>
        </authorList>
    </citation>
    <scope>NUCLEOTIDE SEQUENCE [LARGE SCALE GENOMIC DNA]</scope>
    <source>
        <strain evidence="5 6">LAM1902</strain>
    </source>
</reference>
<keyword evidence="6" id="KW-1185">Reference proteome</keyword>
<organism evidence="5 6">
    <name type="scientific">Pseudomonas nicosulfuronedens</name>
    <dbReference type="NCBI Taxonomy" id="2571105"/>
    <lineage>
        <taxon>Bacteria</taxon>
        <taxon>Pseudomonadati</taxon>
        <taxon>Pseudomonadota</taxon>
        <taxon>Gammaproteobacteria</taxon>
        <taxon>Pseudomonadales</taxon>
        <taxon>Pseudomonadaceae</taxon>
        <taxon>Pseudomonas</taxon>
    </lineage>
</organism>
<evidence type="ECO:0000313" key="6">
    <source>
        <dbReference type="Proteomes" id="UP000306635"/>
    </source>
</evidence>
<dbReference type="InterPro" id="IPR057326">
    <property type="entry name" value="KR_dom"/>
</dbReference>
<dbReference type="EMBL" id="SWDV01000005">
    <property type="protein sequence ID" value="TLX79520.1"/>
    <property type="molecule type" value="Genomic_DNA"/>
</dbReference>
<accession>A0A5R9R940</accession>
<dbReference type="SMART" id="SM00822">
    <property type="entry name" value="PKS_KR"/>
    <property type="match status" value="1"/>
</dbReference>
<comment type="similarity">
    <text evidence="1 3">Belongs to the short-chain dehydrogenases/reductases (SDR) family.</text>
</comment>
<evidence type="ECO:0000256" key="1">
    <source>
        <dbReference type="ARBA" id="ARBA00006484"/>
    </source>
</evidence>
<dbReference type="RefSeq" id="WP_138520985.1">
    <property type="nucleotide sequence ID" value="NZ_JAOCBK010000008.1"/>
</dbReference>
<evidence type="ECO:0000256" key="2">
    <source>
        <dbReference type="ARBA" id="ARBA00023002"/>
    </source>
</evidence>
<sequence length="286" mass="30337">MDFNHQVVWITGASSGIGEALARLLLQQGARVILSGRREAALQAVAEQAPQRALVLPFESTDYAALPSVVEQAWAWQGHVDCLINNAGVSQRSLALDTRFEVYRELMEVDYLAPVALTQLLLPRLVARGKGQLAVVSSVAGKVGAPLRTGYCGAKHAVIGYFEALRAEVEQAHGIGVSVILPGSVRTGVAVNALGGDGTRRGRSDVNIDNGMPAEEAARRIVEGLAAGVRSIEVAEGTEKIALHLRSVDPERLFTLTAAEGARLAQERTLNGHADVDPGAVQRLDS</sequence>
<dbReference type="SUPFAM" id="SSF51735">
    <property type="entry name" value="NAD(P)-binding Rossmann-fold domains"/>
    <property type="match status" value="1"/>
</dbReference>
<comment type="caution">
    <text evidence="5">The sequence shown here is derived from an EMBL/GenBank/DDBJ whole genome shotgun (WGS) entry which is preliminary data.</text>
</comment>
<dbReference type="PANTHER" id="PTHR44196:SF1">
    <property type="entry name" value="DEHYDROGENASE_REDUCTASE SDR FAMILY MEMBER 7B"/>
    <property type="match status" value="1"/>
</dbReference>
<gene>
    <name evidence="5" type="ORF">FAS41_07550</name>
</gene>
<dbReference type="AlphaFoldDB" id="A0A5R9R940"/>
<name>A0A5R9R940_9PSED</name>
<dbReference type="GO" id="GO:0016491">
    <property type="term" value="F:oxidoreductase activity"/>
    <property type="evidence" value="ECO:0007669"/>
    <property type="project" value="UniProtKB-KW"/>
</dbReference>
<dbReference type="OrthoDB" id="9810734at2"/>
<dbReference type="InterPro" id="IPR036291">
    <property type="entry name" value="NAD(P)-bd_dom_sf"/>
</dbReference>
<dbReference type="PANTHER" id="PTHR44196">
    <property type="entry name" value="DEHYDROGENASE/REDUCTASE SDR FAMILY MEMBER 7B"/>
    <property type="match status" value="1"/>
</dbReference>
<feature type="domain" description="Ketoreductase" evidence="4">
    <location>
        <begin position="6"/>
        <end position="188"/>
    </location>
</feature>
<dbReference type="Pfam" id="PF00106">
    <property type="entry name" value="adh_short"/>
    <property type="match status" value="1"/>
</dbReference>
<dbReference type="Gene3D" id="3.40.50.720">
    <property type="entry name" value="NAD(P)-binding Rossmann-like Domain"/>
    <property type="match status" value="1"/>
</dbReference>
<dbReference type="InterPro" id="IPR020904">
    <property type="entry name" value="Sc_DH/Rdtase_CS"/>
</dbReference>
<evidence type="ECO:0000259" key="4">
    <source>
        <dbReference type="SMART" id="SM00822"/>
    </source>
</evidence>
<dbReference type="InterPro" id="IPR002347">
    <property type="entry name" value="SDR_fam"/>
</dbReference>
<evidence type="ECO:0000313" key="5">
    <source>
        <dbReference type="EMBL" id="TLX79520.1"/>
    </source>
</evidence>